<dbReference type="EMBL" id="CP004350">
    <property type="protein sequence ID" value="AHI19007.1"/>
    <property type="molecule type" value="Genomic_DNA"/>
</dbReference>
<feature type="region of interest" description="Disordered" evidence="1">
    <location>
        <begin position="1"/>
        <end position="65"/>
    </location>
</feature>
<dbReference type="Pfam" id="PF04286">
    <property type="entry name" value="DUF445"/>
    <property type="match status" value="1"/>
</dbReference>
<dbReference type="GeneID" id="82876622"/>
<organism evidence="3 4">
    <name type="scientific">Corynebacterium casei LMG S-19264</name>
    <dbReference type="NCBI Taxonomy" id="1285583"/>
    <lineage>
        <taxon>Bacteria</taxon>
        <taxon>Bacillati</taxon>
        <taxon>Actinomycetota</taxon>
        <taxon>Actinomycetes</taxon>
        <taxon>Mycobacteriales</taxon>
        <taxon>Corynebacteriaceae</taxon>
        <taxon>Corynebacterium</taxon>
    </lineage>
</organism>
<proteinExistence type="predicted"/>
<protein>
    <recommendedName>
        <fullName evidence="5">DUF445 domain-containing protein</fullName>
    </recommendedName>
</protein>
<feature type="transmembrane region" description="Helical" evidence="2">
    <location>
        <begin position="453"/>
        <end position="474"/>
    </location>
</feature>
<reference evidence="4" key="1">
    <citation type="submission" date="2013-02" db="EMBL/GenBank/DDBJ databases">
        <title>The complete genome sequence of Corynebacterium casei LMG S-19264 (=DSM 44701).</title>
        <authorList>
            <person name="Ruckert C."/>
            <person name="Albersmeier A."/>
            <person name="Kalinowski J."/>
        </authorList>
    </citation>
    <scope>NUCLEOTIDE SEQUENCE [LARGE SCALE GENOMIC DNA]</scope>
    <source>
        <strain evidence="4">LMG S-19264</strain>
    </source>
</reference>
<feature type="transmembrane region" description="Helical" evidence="2">
    <location>
        <begin position="73"/>
        <end position="93"/>
    </location>
</feature>
<dbReference type="Proteomes" id="UP000019226">
    <property type="component" value="Chromosome"/>
</dbReference>
<evidence type="ECO:0000256" key="1">
    <source>
        <dbReference type="SAM" id="MobiDB-lite"/>
    </source>
</evidence>
<evidence type="ECO:0000313" key="4">
    <source>
        <dbReference type="Proteomes" id="UP000019226"/>
    </source>
</evidence>
<sequence length="476" mass="52537">MGKHRAVEPENNTQEEAQNPQNDADNAEITSPETPPAPVKTKAPAKRDDFRKVPGPSAEVEAQRRRTLRNHKAFVTALLIVAAVIFLACSWWQNQEGGAPTWVGYVRAAAEAGMIGGLADWFAVTALFRHPLGIPIPHTALIRKKKDSVGEALSGFVGENFLNAELITDKVSQANIPEKLGAWLSQTENAEKVSREAGRLTANAVRAMDPKDAEMLIQSQLIDKLGEPQWGPPLGKLLEGLIEDGKVEPVVNELIDWGHKKVLTMEDSVVTLIDERMPTWAPRFARSMVGERVYKELVDWVTDVKNDDDHEARHAIRRGLHNFASDLQTDPELIGRVESLKSDIMGSTPVQGAAEAIWAKAAEAIITQAETSDSMLREKIVELCVKWGTNIQEDPHLRESLDNRIQGVARFLADNYAPEVTNIISETIERWDADEASDKIELMVGKDLQFIRLNGTLVGALAGLVIYAVNHLIFGL</sequence>
<keyword evidence="2" id="KW-1133">Transmembrane helix</keyword>
<dbReference type="RefSeq" id="WP_025387009.1">
    <property type="nucleotide sequence ID" value="NZ_CP004350.1"/>
</dbReference>
<keyword evidence="2" id="KW-0472">Membrane</keyword>
<accession>A0ABN4C9A8</accession>
<gene>
    <name evidence="3" type="ORF">CCASEI_02110</name>
</gene>
<evidence type="ECO:0008006" key="5">
    <source>
        <dbReference type="Google" id="ProtNLM"/>
    </source>
</evidence>
<evidence type="ECO:0000256" key="2">
    <source>
        <dbReference type="SAM" id="Phobius"/>
    </source>
</evidence>
<name>A0ABN4C9A8_9CORY</name>
<keyword evidence="2" id="KW-0812">Transmembrane</keyword>
<dbReference type="PANTHER" id="PTHR38442">
    <property type="entry name" value="INNER MEMBRANE PROTEIN-RELATED"/>
    <property type="match status" value="1"/>
</dbReference>
<evidence type="ECO:0000313" key="3">
    <source>
        <dbReference type="EMBL" id="AHI19007.1"/>
    </source>
</evidence>
<feature type="compositionally biased region" description="Polar residues" evidence="1">
    <location>
        <begin position="10"/>
        <end position="31"/>
    </location>
</feature>
<dbReference type="InterPro" id="IPR007383">
    <property type="entry name" value="DUF445"/>
</dbReference>
<keyword evidence="4" id="KW-1185">Reference proteome</keyword>
<dbReference type="PANTHER" id="PTHR38442:SF1">
    <property type="entry name" value="INNER MEMBRANE PROTEIN"/>
    <property type="match status" value="1"/>
</dbReference>